<feature type="non-terminal residue" evidence="18">
    <location>
        <position position="1260"/>
    </location>
</feature>
<comment type="similarity">
    <text evidence="3">Belongs to the histone deacetylase family. HD type 2 subfamily.</text>
</comment>
<dbReference type="Pfam" id="PF00850">
    <property type="entry name" value="Hist_deacetyl"/>
    <property type="match status" value="3"/>
</dbReference>
<keyword evidence="7 15" id="KW-0863">Zinc-finger</keyword>
<comment type="subcellular location">
    <subcellularLocation>
        <location evidence="2">Nucleus</location>
    </subcellularLocation>
</comment>
<accession>Q4TFH7</accession>
<sequence>MESGSLDPPDSGLKSVRRPSPQGSGSKAKDRKKAESSLQEVKRRGRMERSRVEEEDMSAKLKMLSVSSRPSASGTGLVFSDIFTHHKNLWDSSHPESPERVTFIMEELQHQGLLSQCTRVEPREATEEELLLCHTKHHVDLLRSTQTMTEDELHSLSDKYDSVYLHPESFTAGVTAVGSLLQLVDRVMTSELRNGFAVVRPPGHHAQKDLPNGFCLFNNVAIAARYAQTRHSVSRVLIVDWDVHHGQGTQYLFQEDPSVLYFSVHRYEQGSFWPHLPESDSHFVGTPRAAGRNINLPWNKTGMTDADYISAFQQLLLPIAHEFQPQLVLVSAGFDAAVEDEKVKNTHRLRSNMPPVPVSLILQPCCCVCLCVQGEMCVRPPCFHILTHMLMALAEGRLLLALEGGYNLQSTAEAAAACVGALLGGACPPLAPPTAPSDSALQSISQTLSALFPHWPSLQTLESGPWAADGVQRTTTVDQTAEPSGLAPSVAAATGLVYDERMMEHLNLWDRHHPEQPQRIFKIFSKHQELGLVDRCQRIPARLATEEELSMCHRSGSALSVGSEPFLLPLRARIISPLGLVWPLDRRLPTSHASCVCTINPGCVHFCVCVCVRSLQHVEQMRATATMKPRDLHRLGNEFNSIYINNQSFQSALLAAGGCFSAVEQILAGQVRNAVAVVRPPGHHAERDLPCGFCFFNTAALAARHAQKLSRDAPLRVLILDWDVHHGNGTQHMFEDDDSVLYISLHRYDNGAFFPSSEDAAPDRVGVSKGAGYNVNIAWSGGRMGDPDYLAAFHHVVMPIATEVTHTHTHTHTHAHTQIVAVVVVACLHASSLQFNPGLVLVSAGFDAARGDPLGGYHVTPEGYAHLTHQLMSLAGGRVLLILEGGYNLSSISKSMAMCTSVLLGDPPPSLVTPLPPPHPSAVATINEVVRHHAPYWRSLRIHSQSPLSSSSFIVSLRFEDMFSRSVPESVRSALPSPKHRGKRSSRGKDRKSEGGGKDGSPLSPAGQLDTLVVGGFRGTLERRNRGDDACSVLWCFLNQRDGGVEVLTQGLASLDISPAAAPSPTVSAWAGGARPKAPPSPERACERDAKAESPEPSQSGGEGACGGPASHGSLELICGGPSDVSGRMSETWRSDTPAALPCPVLCPQTLYVVDPLPWCPHLDAVRPLPPSGIDIFQPCQDCGSEAENWICLTCYQVFCGRYVSEHMVTHGAAAEHPVVLSFSDLSVWCYLCEAYVHNQTLFEAKNAAHCAKFGEEIPP</sequence>
<dbReference type="PROSITE" id="PS50271">
    <property type="entry name" value="ZF_UBP"/>
    <property type="match status" value="1"/>
</dbReference>
<evidence type="ECO:0000256" key="15">
    <source>
        <dbReference type="PROSITE-ProRule" id="PRU00502"/>
    </source>
</evidence>
<gene>
    <name evidence="18" type="ORF">GSTENG00001631001</name>
</gene>
<evidence type="ECO:0000256" key="8">
    <source>
        <dbReference type="ARBA" id="ARBA00022786"/>
    </source>
</evidence>
<evidence type="ECO:0000256" key="16">
    <source>
        <dbReference type="SAM" id="MobiDB-lite"/>
    </source>
</evidence>
<dbReference type="PANTHER" id="PTHR10625">
    <property type="entry name" value="HISTONE DEACETYLASE HDAC1-RELATED"/>
    <property type="match status" value="1"/>
</dbReference>
<feature type="compositionally biased region" description="Low complexity" evidence="16">
    <location>
        <begin position="1061"/>
        <end position="1071"/>
    </location>
</feature>
<name>Q4TFH7_TETNG</name>
<dbReference type="GO" id="GO:0000118">
    <property type="term" value="C:histone deacetylase complex"/>
    <property type="evidence" value="ECO:0007669"/>
    <property type="project" value="TreeGrafter"/>
</dbReference>
<feature type="compositionally biased region" description="Basic and acidic residues" evidence="16">
    <location>
        <begin position="1084"/>
        <end position="1094"/>
    </location>
</feature>
<feature type="compositionally biased region" description="Basic and acidic residues" evidence="16">
    <location>
        <begin position="987"/>
        <end position="997"/>
    </location>
</feature>
<evidence type="ECO:0000256" key="11">
    <source>
        <dbReference type="ARBA" id="ARBA00022853"/>
    </source>
</evidence>
<dbReference type="InterPro" id="IPR001607">
    <property type="entry name" value="Znf_UBP"/>
</dbReference>
<dbReference type="EMBL" id="CAAE01004471">
    <property type="protein sequence ID" value="CAF88355.1"/>
    <property type="molecule type" value="Genomic_DNA"/>
</dbReference>
<evidence type="ECO:0000256" key="6">
    <source>
        <dbReference type="ARBA" id="ARBA00022737"/>
    </source>
</evidence>
<reference evidence="18" key="2">
    <citation type="submission" date="2004-02" db="EMBL/GenBank/DDBJ databases">
        <authorList>
            <consortium name="Genoscope"/>
            <consortium name="Whitehead Institute Centre for Genome Research"/>
        </authorList>
    </citation>
    <scope>NUCLEOTIDE SEQUENCE</scope>
</reference>
<evidence type="ECO:0000313" key="18">
    <source>
        <dbReference type="EMBL" id="CAF88355.1"/>
    </source>
</evidence>
<keyword evidence="5" id="KW-0479">Metal-binding</keyword>
<dbReference type="Gene3D" id="3.40.800.20">
    <property type="entry name" value="Histone deacetylase domain"/>
    <property type="match status" value="3"/>
</dbReference>
<dbReference type="PRINTS" id="PR01270">
    <property type="entry name" value="HDASUPER"/>
</dbReference>
<evidence type="ECO:0000256" key="12">
    <source>
        <dbReference type="ARBA" id="ARBA00023015"/>
    </source>
</evidence>
<comment type="caution">
    <text evidence="18">The sequence shown here is derived from an EMBL/GenBank/DDBJ whole genome shotgun (WGS) entry which is preliminary data.</text>
</comment>
<dbReference type="GO" id="GO:0016787">
    <property type="term" value="F:hydrolase activity"/>
    <property type="evidence" value="ECO:0007669"/>
    <property type="project" value="UniProtKB-KW"/>
</dbReference>
<keyword evidence="9" id="KW-0378">Hydrolase</keyword>
<evidence type="ECO:0000256" key="3">
    <source>
        <dbReference type="ARBA" id="ARBA00007738"/>
    </source>
</evidence>
<reference evidence="18" key="1">
    <citation type="journal article" date="2004" name="Nature">
        <title>Genome duplication in the teleost fish Tetraodon nigroviridis reveals the early vertebrate proto-karyotype.</title>
        <authorList>
            <person name="Jaillon O."/>
            <person name="Aury J.-M."/>
            <person name="Brunet F."/>
            <person name="Petit J.-L."/>
            <person name="Stange-Thomann N."/>
            <person name="Mauceli E."/>
            <person name="Bouneau L."/>
            <person name="Fischer C."/>
            <person name="Ozouf-Costaz C."/>
            <person name="Bernot A."/>
            <person name="Nicaud S."/>
            <person name="Jaffe D."/>
            <person name="Fisher S."/>
            <person name="Lutfalla G."/>
            <person name="Dossat C."/>
            <person name="Segurens B."/>
            <person name="Dasilva C."/>
            <person name="Salanoubat M."/>
            <person name="Levy M."/>
            <person name="Boudet N."/>
            <person name="Castellano S."/>
            <person name="Anthouard V."/>
            <person name="Jubin C."/>
            <person name="Castelli V."/>
            <person name="Katinka M."/>
            <person name="Vacherie B."/>
            <person name="Biemont C."/>
            <person name="Skalli Z."/>
            <person name="Cattolico L."/>
            <person name="Poulain J."/>
            <person name="De Berardinis V."/>
            <person name="Cruaud C."/>
            <person name="Duprat S."/>
            <person name="Brottier P."/>
            <person name="Coutanceau J.-P."/>
            <person name="Gouzy J."/>
            <person name="Parra G."/>
            <person name="Lardier G."/>
            <person name="Chapple C."/>
            <person name="McKernan K.J."/>
            <person name="McEwan P."/>
            <person name="Bosak S."/>
            <person name="Kellis M."/>
            <person name="Volff J.-N."/>
            <person name="Guigo R."/>
            <person name="Zody M.C."/>
            <person name="Mesirov J."/>
            <person name="Lindblad-Toh K."/>
            <person name="Birren B."/>
            <person name="Nusbaum C."/>
            <person name="Kahn D."/>
            <person name="Robinson-Rechavi M."/>
            <person name="Laudet V."/>
            <person name="Schachter V."/>
            <person name="Quetier F."/>
            <person name="Saurin W."/>
            <person name="Scarpelli C."/>
            <person name="Wincker P."/>
            <person name="Lander E.S."/>
            <person name="Weissenbach J."/>
            <person name="Roest Crollius H."/>
        </authorList>
    </citation>
    <scope>NUCLEOTIDE SEQUENCE [LARGE SCALE GENOMIC DNA]</scope>
</reference>
<dbReference type="GO" id="GO:0040029">
    <property type="term" value="P:epigenetic regulation of gene expression"/>
    <property type="evidence" value="ECO:0007669"/>
    <property type="project" value="TreeGrafter"/>
</dbReference>
<dbReference type="OrthoDB" id="424012at2759"/>
<evidence type="ECO:0000256" key="14">
    <source>
        <dbReference type="ARBA" id="ARBA00023242"/>
    </source>
</evidence>
<keyword evidence="13" id="KW-0804">Transcription</keyword>
<dbReference type="SUPFAM" id="SSF52768">
    <property type="entry name" value="Arginase/deacetylase"/>
    <property type="match status" value="2"/>
</dbReference>
<evidence type="ECO:0000256" key="4">
    <source>
        <dbReference type="ARBA" id="ARBA00022491"/>
    </source>
</evidence>
<dbReference type="GO" id="GO:0008270">
    <property type="term" value="F:zinc ion binding"/>
    <property type="evidence" value="ECO:0007669"/>
    <property type="project" value="UniProtKB-KW"/>
</dbReference>
<dbReference type="GO" id="GO:0004407">
    <property type="term" value="F:histone deacetylase activity"/>
    <property type="evidence" value="ECO:0007669"/>
    <property type="project" value="TreeGrafter"/>
</dbReference>
<keyword evidence="12" id="KW-0805">Transcription regulation</keyword>
<protein>
    <submittedName>
        <fullName evidence="18">(spotted green pufferfish) hypothetical protein</fullName>
    </submittedName>
</protein>
<evidence type="ECO:0000256" key="1">
    <source>
        <dbReference type="ARBA" id="ARBA00001947"/>
    </source>
</evidence>
<evidence type="ECO:0000256" key="9">
    <source>
        <dbReference type="ARBA" id="ARBA00022801"/>
    </source>
</evidence>
<feature type="region of interest" description="Disordered" evidence="16">
    <location>
        <begin position="1061"/>
        <end position="1109"/>
    </location>
</feature>
<dbReference type="AlphaFoldDB" id="Q4TFH7"/>
<feature type="region of interest" description="Disordered" evidence="16">
    <location>
        <begin position="1"/>
        <end position="57"/>
    </location>
</feature>
<evidence type="ECO:0000256" key="5">
    <source>
        <dbReference type="ARBA" id="ARBA00022723"/>
    </source>
</evidence>
<proteinExistence type="inferred from homology"/>
<evidence type="ECO:0000256" key="7">
    <source>
        <dbReference type="ARBA" id="ARBA00022771"/>
    </source>
</evidence>
<dbReference type="InterPro" id="IPR037138">
    <property type="entry name" value="His_deacetylse_dom_sf"/>
</dbReference>
<comment type="cofactor">
    <cofactor evidence="1">
        <name>Zn(2+)</name>
        <dbReference type="ChEBI" id="CHEBI:29105"/>
    </cofactor>
</comment>
<dbReference type="InterPro" id="IPR023801">
    <property type="entry name" value="His_deacetylse_dom"/>
</dbReference>
<dbReference type="KEGG" id="tng:GSTEN00001631G001"/>
<dbReference type="Gene3D" id="3.30.40.10">
    <property type="entry name" value="Zinc/RING finger domain, C3HC4 (zinc finger)"/>
    <property type="match status" value="1"/>
</dbReference>
<keyword evidence="10" id="KW-0862">Zinc</keyword>
<evidence type="ECO:0000259" key="17">
    <source>
        <dbReference type="PROSITE" id="PS50271"/>
    </source>
</evidence>
<dbReference type="SMART" id="SM00290">
    <property type="entry name" value="ZnF_UBP"/>
    <property type="match status" value="1"/>
</dbReference>
<evidence type="ECO:0000256" key="2">
    <source>
        <dbReference type="ARBA" id="ARBA00004123"/>
    </source>
</evidence>
<keyword evidence="14" id="KW-0539">Nucleus</keyword>
<dbReference type="Pfam" id="PF02148">
    <property type="entry name" value="zf-UBP"/>
    <property type="match status" value="1"/>
</dbReference>
<feature type="region of interest" description="Disordered" evidence="16">
    <location>
        <begin position="970"/>
        <end position="1011"/>
    </location>
</feature>
<keyword evidence="8" id="KW-0833">Ubl conjugation pathway</keyword>
<evidence type="ECO:0000256" key="10">
    <source>
        <dbReference type="ARBA" id="ARBA00022833"/>
    </source>
</evidence>
<dbReference type="PANTHER" id="PTHR10625:SF21">
    <property type="entry name" value="HISTONE DEACETYLASE 6"/>
    <property type="match status" value="1"/>
</dbReference>
<dbReference type="InterPro" id="IPR023696">
    <property type="entry name" value="Ureohydrolase_dom_sf"/>
</dbReference>
<keyword evidence="11" id="KW-0156">Chromatin regulator</keyword>
<dbReference type="InterPro" id="IPR013083">
    <property type="entry name" value="Znf_RING/FYVE/PHD"/>
</dbReference>
<dbReference type="FunFam" id="3.30.40.10:FF:000342">
    <property type="entry name" value="Histone deacetylase 6"/>
    <property type="match status" value="1"/>
</dbReference>
<dbReference type="InterPro" id="IPR000286">
    <property type="entry name" value="HDACs"/>
</dbReference>
<keyword evidence="6" id="KW-0677">Repeat</keyword>
<dbReference type="SUPFAM" id="SSF57850">
    <property type="entry name" value="RING/U-box"/>
    <property type="match status" value="1"/>
</dbReference>
<keyword evidence="4" id="KW-0678">Repressor</keyword>
<evidence type="ECO:0000256" key="13">
    <source>
        <dbReference type="ARBA" id="ARBA00023163"/>
    </source>
</evidence>
<feature type="domain" description="UBP-type" evidence="17">
    <location>
        <begin position="1158"/>
        <end position="1256"/>
    </location>
</feature>
<organism evidence="18">
    <name type="scientific">Tetraodon nigroviridis</name>
    <name type="common">Spotted green pufferfish</name>
    <name type="synonym">Chelonodon nigroviridis</name>
    <dbReference type="NCBI Taxonomy" id="99883"/>
    <lineage>
        <taxon>Eukaryota</taxon>
        <taxon>Metazoa</taxon>
        <taxon>Chordata</taxon>
        <taxon>Craniata</taxon>
        <taxon>Vertebrata</taxon>
        <taxon>Euteleostomi</taxon>
        <taxon>Actinopterygii</taxon>
        <taxon>Neopterygii</taxon>
        <taxon>Teleostei</taxon>
        <taxon>Neoteleostei</taxon>
        <taxon>Acanthomorphata</taxon>
        <taxon>Eupercaria</taxon>
        <taxon>Tetraodontiformes</taxon>
        <taxon>Tetradontoidea</taxon>
        <taxon>Tetraodontidae</taxon>
        <taxon>Tetraodon</taxon>
    </lineage>
</organism>